<reference evidence="3 4" key="1">
    <citation type="submission" date="2020-07" db="EMBL/GenBank/DDBJ databases">
        <title>Sequencing the genomes of 1000 actinobacteria strains.</title>
        <authorList>
            <person name="Klenk H.-P."/>
        </authorList>
    </citation>
    <scope>NUCLEOTIDE SEQUENCE [LARGE SCALE GENOMIC DNA]</scope>
    <source>
        <strain evidence="3 4">CXB654</strain>
    </source>
</reference>
<dbReference type="InterPro" id="IPR038732">
    <property type="entry name" value="HpyO/CreE_NAD-binding"/>
</dbReference>
<protein>
    <submittedName>
        <fullName evidence="3">Putative NAD(P)/FAD-binding protein YdhS</fullName>
    </submittedName>
</protein>
<keyword evidence="1" id="KW-1133">Transmembrane helix</keyword>
<evidence type="ECO:0000313" key="3">
    <source>
        <dbReference type="EMBL" id="NYE46865.1"/>
    </source>
</evidence>
<accession>A0A852TTQ0</accession>
<proteinExistence type="predicted"/>
<dbReference type="EMBL" id="JACCCC010000001">
    <property type="protein sequence ID" value="NYE46865.1"/>
    <property type="molecule type" value="Genomic_DNA"/>
</dbReference>
<dbReference type="Gene3D" id="3.50.50.60">
    <property type="entry name" value="FAD/NAD(P)-binding domain"/>
    <property type="match status" value="1"/>
</dbReference>
<gene>
    <name evidence="3" type="ORF">HDA32_001985</name>
</gene>
<dbReference type="PANTHER" id="PTHR40254:SF1">
    <property type="entry name" value="BLR0577 PROTEIN"/>
    <property type="match status" value="1"/>
</dbReference>
<dbReference type="SUPFAM" id="SSF51905">
    <property type="entry name" value="FAD/NAD(P)-binding domain"/>
    <property type="match status" value="1"/>
</dbReference>
<dbReference type="InterPro" id="IPR036188">
    <property type="entry name" value="FAD/NAD-bd_sf"/>
</dbReference>
<evidence type="ECO:0000259" key="2">
    <source>
        <dbReference type="Pfam" id="PF13454"/>
    </source>
</evidence>
<dbReference type="RefSeq" id="WP_179642901.1">
    <property type="nucleotide sequence ID" value="NZ_BAAAYY010000001.1"/>
</dbReference>
<keyword evidence="1" id="KW-0472">Membrane</keyword>
<keyword evidence="4" id="KW-1185">Reference proteome</keyword>
<name>A0A852TTQ0_9ACTN</name>
<dbReference type="Pfam" id="PF13454">
    <property type="entry name" value="NAD_binding_9"/>
    <property type="match status" value="1"/>
</dbReference>
<evidence type="ECO:0000256" key="1">
    <source>
        <dbReference type="SAM" id="Phobius"/>
    </source>
</evidence>
<feature type="domain" description="FAD-dependent urate hydroxylase HpyO/Asp monooxygenase CreE-like FAD/NAD(P)-binding" evidence="2">
    <location>
        <begin position="15"/>
        <end position="165"/>
    </location>
</feature>
<comment type="caution">
    <text evidence="3">The sequence shown here is derived from an EMBL/GenBank/DDBJ whole genome shotgun (WGS) entry which is preliminary data.</text>
</comment>
<dbReference type="Proteomes" id="UP000589036">
    <property type="component" value="Unassembled WGS sequence"/>
</dbReference>
<organism evidence="3 4">
    <name type="scientific">Spinactinospora alkalitolerans</name>
    <dbReference type="NCBI Taxonomy" id="687207"/>
    <lineage>
        <taxon>Bacteria</taxon>
        <taxon>Bacillati</taxon>
        <taxon>Actinomycetota</taxon>
        <taxon>Actinomycetes</taxon>
        <taxon>Streptosporangiales</taxon>
        <taxon>Nocardiopsidaceae</taxon>
        <taxon>Spinactinospora</taxon>
    </lineage>
</organism>
<dbReference type="AlphaFoldDB" id="A0A852TTQ0"/>
<feature type="transmembrane region" description="Helical" evidence="1">
    <location>
        <begin position="12"/>
        <end position="31"/>
    </location>
</feature>
<dbReference type="InterPro" id="IPR052189">
    <property type="entry name" value="L-asp_N-monooxygenase_NS-form"/>
</dbReference>
<evidence type="ECO:0000313" key="4">
    <source>
        <dbReference type="Proteomes" id="UP000589036"/>
    </source>
</evidence>
<keyword evidence="1" id="KW-0812">Transmembrane</keyword>
<sequence length="465" mass="49879">MVRELMDADSEPVIAFVGGGASAALTAIALLRSTTWLRLRYRVVLLDEHGRHARGAAYSTTDDGHLLDSPAKGMSALPDRPGHLVEWARERGLACTPETFLPRRRYGDYLAATLAETAAWAEPHARLESRTARVTAVESRADRVRLHLADGGRLDAAAAVVATGDARADPPTGAAEAPRSGLVADPWHPTSGIARLAGCRSVLAVGTGLTMVDVALSVTGAHPEAVVHAVSRHGVAPQRHRPPLVTPPGLVDLRGPLSLRLLTRRVRAAIEEYPGDWRHVVDSLRPHVPALWQGFSQAEQRVFLARLAPHWESARHRTAPEAARRLDALRAQGRLRLHTADVAEVLPAAGRLRAGLTDGASLTVDAVADCTGARPGAAPVIRRLLADGLARPDHLGLGIDTCPRGALVSASGRVSRRLFALGPVRRGQLYETTAVPEIRVQAEHLAQRIADTVLRDRRTEPTASR</sequence>
<dbReference type="PANTHER" id="PTHR40254">
    <property type="entry name" value="BLR0577 PROTEIN"/>
    <property type="match status" value="1"/>
</dbReference>